<sequence length="212" mass="22993">MIEFLPLLQASVLLPVLWLLPGIALLILLLRIVARRLRSPLAETALDSLMAEARQQQPERAEAEIVGALRRDPALVEHAIAAVGRRHPTLPVFSGSWRFRMVLRHRLEMLERQCRGAHSPSRGVHSPSHGGLVAGLVLLGIGGPVLLGSGLFTAQSVWQGMANTDRSIEVFYAAFILFGGVATLAGGAFCLGGGWLLLRYRKAKRGEATPRS</sequence>
<evidence type="ECO:0000256" key="1">
    <source>
        <dbReference type="SAM" id="Phobius"/>
    </source>
</evidence>
<proteinExistence type="predicted"/>
<evidence type="ECO:0000313" key="3">
    <source>
        <dbReference type="Proteomes" id="UP000078428"/>
    </source>
</evidence>
<dbReference type="RefSeq" id="WP_068490042.1">
    <property type="nucleotide sequence ID" value="NZ_LWQT01000038.1"/>
</dbReference>
<reference evidence="2 3" key="1">
    <citation type="submission" date="2016-04" db="EMBL/GenBank/DDBJ databases">
        <title>Draft genome sequence of freshwater magnetotactic bacteria Magnetospirillum marisnigri SP-1 and Magnetospirillum moscoviense BB-1.</title>
        <authorList>
            <person name="Koziaeva V."/>
            <person name="Dziuba M.V."/>
            <person name="Ivanov T.M."/>
            <person name="Kuznetsov B."/>
            <person name="Grouzdev D.S."/>
        </authorList>
    </citation>
    <scope>NUCLEOTIDE SEQUENCE [LARGE SCALE GENOMIC DNA]</scope>
    <source>
        <strain evidence="2 3">SP-1</strain>
    </source>
</reference>
<gene>
    <name evidence="2" type="ORF">A6A04_13745</name>
</gene>
<evidence type="ECO:0000313" key="2">
    <source>
        <dbReference type="EMBL" id="OAN53948.1"/>
    </source>
</evidence>
<keyword evidence="3" id="KW-1185">Reference proteome</keyword>
<keyword evidence="1" id="KW-0812">Transmembrane</keyword>
<name>A0A178MUJ4_9PROT</name>
<feature type="transmembrane region" description="Helical" evidence="1">
    <location>
        <begin position="12"/>
        <end position="34"/>
    </location>
</feature>
<keyword evidence="1" id="KW-1133">Transmembrane helix</keyword>
<organism evidence="2 3">
    <name type="scientific">Paramagnetospirillum marisnigri</name>
    <dbReference type="NCBI Taxonomy" id="1285242"/>
    <lineage>
        <taxon>Bacteria</taxon>
        <taxon>Pseudomonadati</taxon>
        <taxon>Pseudomonadota</taxon>
        <taxon>Alphaproteobacteria</taxon>
        <taxon>Rhodospirillales</taxon>
        <taxon>Magnetospirillaceae</taxon>
        <taxon>Paramagnetospirillum</taxon>
    </lineage>
</organism>
<dbReference type="AlphaFoldDB" id="A0A178MUJ4"/>
<comment type="caution">
    <text evidence="2">The sequence shown here is derived from an EMBL/GenBank/DDBJ whole genome shotgun (WGS) entry which is preliminary data.</text>
</comment>
<feature type="transmembrane region" description="Helical" evidence="1">
    <location>
        <begin position="170"/>
        <end position="198"/>
    </location>
</feature>
<dbReference type="EMBL" id="LWQT01000038">
    <property type="protein sequence ID" value="OAN53948.1"/>
    <property type="molecule type" value="Genomic_DNA"/>
</dbReference>
<dbReference type="OrthoDB" id="9851814at2"/>
<dbReference type="Proteomes" id="UP000078428">
    <property type="component" value="Unassembled WGS sequence"/>
</dbReference>
<feature type="transmembrane region" description="Helical" evidence="1">
    <location>
        <begin position="132"/>
        <end position="158"/>
    </location>
</feature>
<protein>
    <submittedName>
        <fullName evidence="2">Uncharacterized protein</fullName>
    </submittedName>
</protein>
<accession>A0A178MUJ4</accession>
<keyword evidence="1" id="KW-0472">Membrane</keyword>